<dbReference type="PANTHER" id="PTHR47515:SF2">
    <property type="entry name" value="INTEGRASE CORE DOMAIN PROTEIN"/>
    <property type="match status" value="1"/>
</dbReference>
<name>B3PFL2_CELJU</name>
<dbReference type="InterPro" id="IPR001584">
    <property type="entry name" value="Integrase_cat-core"/>
</dbReference>
<evidence type="ECO:0000259" key="1">
    <source>
        <dbReference type="PROSITE" id="PS50994"/>
    </source>
</evidence>
<gene>
    <name evidence="2" type="ordered locus">CJA_0128</name>
</gene>
<dbReference type="InterPro" id="IPR036397">
    <property type="entry name" value="RNaseH_sf"/>
</dbReference>
<evidence type="ECO:0000313" key="3">
    <source>
        <dbReference type="Proteomes" id="UP000001036"/>
    </source>
</evidence>
<evidence type="ECO:0000313" key="2">
    <source>
        <dbReference type="EMBL" id="ACE83906.1"/>
    </source>
</evidence>
<sequence>MTVVSIRIFIEAAWLIWIQQKTVFLKHLRLLGLLIKRQKPLFRAKQKIKSTEKQSIIIVKRQRKPAWVKQEIIRLKAFMVHDGCRKVADAFNRLYREKQDMSVSKTYTATIIQKHAKEILLLRKTLRNRTPRPLPKNLVWSMDLTYVNDDEHIPQTILGIVDSGTRLCLQLEPIPGKASATLLRYLLDTVEKYGKPNLVNTDNEPVFTSKLFRFGLWLLQIKHQRSEVCCPWMNGKIERFFGTLKQKLKHYTPGFTENLSTDLDTFRFWYNHIRTHQNLNGLTPFEVWKNTTPHTGKPLMFSAWDGALTGIYFSPP</sequence>
<dbReference type="eggNOG" id="COG2801">
    <property type="taxonomic scope" value="Bacteria"/>
</dbReference>
<dbReference type="PROSITE" id="PS50994">
    <property type="entry name" value="INTEGRASE"/>
    <property type="match status" value="1"/>
</dbReference>
<proteinExistence type="predicted"/>
<dbReference type="SUPFAM" id="SSF53098">
    <property type="entry name" value="Ribonuclease H-like"/>
    <property type="match status" value="1"/>
</dbReference>
<dbReference type="KEGG" id="cja:CJA_0128"/>
<feature type="domain" description="Integrase catalytic" evidence="1">
    <location>
        <begin position="129"/>
        <end position="292"/>
    </location>
</feature>
<reference evidence="2 3" key="1">
    <citation type="journal article" date="2008" name="J. Bacteriol.">
        <title>Insights into plant cell wall degradation from the genome sequence of the soil bacterium Cellvibrio japonicus.</title>
        <authorList>
            <person name="Deboy R.T."/>
            <person name="Mongodin E.F."/>
            <person name="Fouts D.E."/>
            <person name="Tailford L.E."/>
            <person name="Khouri H."/>
            <person name="Emerson J.B."/>
            <person name="Mohamoud Y."/>
            <person name="Watkins K."/>
            <person name="Henrissat B."/>
            <person name="Gilbert H.J."/>
            <person name="Nelson K.E."/>
        </authorList>
    </citation>
    <scope>NUCLEOTIDE SEQUENCE [LARGE SCALE GENOMIC DNA]</scope>
    <source>
        <strain evidence="2 3">Ueda107</strain>
    </source>
</reference>
<dbReference type="PANTHER" id="PTHR47515">
    <property type="entry name" value="LOW CALCIUM RESPONSE LOCUS PROTEIN T"/>
    <property type="match status" value="1"/>
</dbReference>
<dbReference type="HOGENOM" id="CLU_879084_0_0_6"/>
<dbReference type="GO" id="GO:0015074">
    <property type="term" value="P:DNA integration"/>
    <property type="evidence" value="ECO:0007669"/>
    <property type="project" value="InterPro"/>
</dbReference>
<dbReference type="InterPro" id="IPR012337">
    <property type="entry name" value="RNaseH-like_sf"/>
</dbReference>
<keyword evidence="3" id="KW-1185">Reference proteome</keyword>
<accession>B3PFL2</accession>
<dbReference type="STRING" id="498211.CJA_0128"/>
<organism evidence="2 3">
    <name type="scientific">Cellvibrio japonicus (strain Ueda107)</name>
    <name type="common">Pseudomonas fluorescens subsp. cellulosa</name>
    <dbReference type="NCBI Taxonomy" id="498211"/>
    <lineage>
        <taxon>Bacteria</taxon>
        <taxon>Pseudomonadati</taxon>
        <taxon>Pseudomonadota</taxon>
        <taxon>Gammaproteobacteria</taxon>
        <taxon>Cellvibrionales</taxon>
        <taxon>Cellvibrionaceae</taxon>
        <taxon>Cellvibrio</taxon>
    </lineage>
</organism>
<protein>
    <submittedName>
        <fullName evidence="2">Integrase core domain protein</fullName>
    </submittedName>
</protein>
<dbReference type="AlphaFoldDB" id="B3PFL2"/>
<dbReference type="RefSeq" id="WP_012485811.1">
    <property type="nucleotide sequence ID" value="NC_010995.1"/>
</dbReference>
<dbReference type="Proteomes" id="UP000001036">
    <property type="component" value="Chromosome"/>
</dbReference>
<dbReference type="GO" id="GO:0003676">
    <property type="term" value="F:nucleic acid binding"/>
    <property type="evidence" value="ECO:0007669"/>
    <property type="project" value="InterPro"/>
</dbReference>
<dbReference type="Gene3D" id="3.30.420.10">
    <property type="entry name" value="Ribonuclease H-like superfamily/Ribonuclease H"/>
    <property type="match status" value="1"/>
</dbReference>
<dbReference type="EMBL" id="CP000934">
    <property type="protein sequence ID" value="ACE83906.1"/>
    <property type="molecule type" value="Genomic_DNA"/>
</dbReference>
<dbReference type="Pfam" id="PF13683">
    <property type="entry name" value="rve_3"/>
    <property type="match status" value="1"/>
</dbReference>